<dbReference type="Proteomes" id="UP000598820">
    <property type="component" value="Unassembled WGS sequence"/>
</dbReference>
<dbReference type="Pfam" id="PF05168">
    <property type="entry name" value="HEPN"/>
    <property type="match status" value="1"/>
</dbReference>
<evidence type="ECO:0000313" key="4">
    <source>
        <dbReference type="Proteomes" id="UP000598820"/>
    </source>
</evidence>
<comment type="caution">
    <text evidence="3">The sequence shown here is derived from an EMBL/GenBank/DDBJ whole genome shotgun (WGS) entry which is preliminary data.</text>
</comment>
<keyword evidence="4" id="KW-1185">Reference proteome</keyword>
<name>A0A926Y554_9BACT</name>
<dbReference type="EMBL" id="JACWZY010000027">
    <property type="protein sequence ID" value="MBD2704061.1"/>
    <property type="molecule type" value="Genomic_DNA"/>
</dbReference>
<gene>
    <name evidence="3" type="ORF">IC229_25675</name>
</gene>
<evidence type="ECO:0000313" key="3">
    <source>
        <dbReference type="EMBL" id="MBD2704061.1"/>
    </source>
</evidence>
<dbReference type="PANTHER" id="PTHR36565:SF1">
    <property type="entry name" value="UPF0332 PROTEIN TM_1000"/>
    <property type="match status" value="1"/>
</dbReference>
<organism evidence="3 4">
    <name type="scientific">Spirosoma profusum</name>
    <dbReference type="NCBI Taxonomy" id="2771354"/>
    <lineage>
        <taxon>Bacteria</taxon>
        <taxon>Pseudomonadati</taxon>
        <taxon>Bacteroidota</taxon>
        <taxon>Cytophagia</taxon>
        <taxon>Cytophagales</taxon>
        <taxon>Cytophagaceae</taxon>
        <taxon>Spirosoma</taxon>
    </lineage>
</organism>
<reference evidence="3" key="1">
    <citation type="submission" date="2020-09" db="EMBL/GenBank/DDBJ databases">
        <authorList>
            <person name="Kim M.K."/>
        </authorList>
    </citation>
    <scope>NUCLEOTIDE SEQUENCE</scope>
    <source>
        <strain evidence="3">BT702</strain>
    </source>
</reference>
<protein>
    <submittedName>
        <fullName evidence="3">HEPN domain-containing protein</fullName>
    </submittedName>
</protein>
<evidence type="ECO:0000256" key="1">
    <source>
        <dbReference type="ARBA" id="ARBA00038248"/>
    </source>
</evidence>
<dbReference type="PANTHER" id="PTHR36565">
    <property type="entry name" value="UPF0332 PROTEIN TM_1000"/>
    <property type="match status" value="1"/>
</dbReference>
<proteinExistence type="inferred from homology"/>
<dbReference type="AlphaFoldDB" id="A0A926Y554"/>
<accession>A0A926Y554</accession>
<sequence>MNENVSAYMLMAEECLRDSRYLLQMKSYRSAAGRAYYAYFDAVRALLASKNITTKSHSSIKMLFGQHFVQAGPFTKPDAKAFQSLFLLRQNSDYEIDENVSEEDATDAVATATEFLHQVEAYLRDNSFAA</sequence>
<dbReference type="InterPro" id="IPR052226">
    <property type="entry name" value="UPF0332_toxin"/>
</dbReference>
<comment type="similarity">
    <text evidence="1">Belongs to the UPF0332 family.</text>
</comment>
<feature type="domain" description="HEPN" evidence="2">
    <location>
        <begin position="7"/>
        <end position="120"/>
    </location>
</feature>
<dbReference type="Gene3D" id="1.20.120.330">
    <property type="entry name" value="Nucleotidyltransferases domain 2"/>
    <property type="match status" value="1"/>
</dbReference>
<evidence type="ECO:0000259" key="2">
    <source>
        <dbReference type="Pfam" id="PF05168"/>
    </source>
</evidence>
<dbReference type="InterPro" id="IPR007842">
    <property type="entry name" value="HEPN_dom"/>
</dbReference>